<feature type="region of interest" description="Disordered" evidence="1">
    <location>
        <begin position="59"/>
        <end position="148"/>
    </location>
</feature>
<evidence type="ECO:0000313" key="4">
    <source>
        <dbReference type="Proteomes" id="UP001185659"/>
    </source>
</evidence>
<feature type="compositionally biased region" description="Basic and acidic residues" evidence="1">
    <location>
        <begin position="112"/>
        <end position="123"/>
    </location>
</feature>
<sequence length="374" mass="40301">MDAIEKAIRKAFEKGDADKRSFREKVYRSAFAALERTLEAREDLSDEARLARRENLKATITEIETEFVPAAAPRRPAAPEPEAPQRQEPRPAPRQAPSPQVAPQVAPGVTPEPRRAQVRRAESDFTPQIDRADRPSAPDQPSDAETKRRIRAALPRQRRPYAMLFLVATLVAFVAMGLWWTFSSGILMSSAERDTSVPNPPLALEEEEFSTGSDETTGSAGTSGTSRAAGEWITVFDPTDPTTVAASNGGNVDVMRNDDRVFLRISTAGNAGVTFDVGQGILETLAGRSAIFSIEARSQDGEETQLSLSCNFGALGGCGRTRYVVGPSRADYLFEVTLPDERPNGGGAITIVPDVTGGGKALDIFAIRAAVATQ</sequence>
<keyword evidence="2" id="KW-0812">Transmembrane</keyword>
<evidence type="ECO:0000313" key="3">
    <source>
        <dbReference type="EMBL" id="MDV6227038.1"/>
    </source>
</evidence>
<keyword evidence="4" id="KW-1185">Reference proteome</keyword>
<feature type="compositionally biased region" description="Low complexity" evidence="1">
    <location>
        <begin position="210"/>
        <end position="229"/>
    </location>
</feature>
<feature type="region of interest" description="Disordered" evidence="1">
    <location>
        <begin position="206"/>
        <end position="229"/>
    </location>
</feature>
<feature type="transmembrane region" description="Helical" evidence="2">
    <location>
        <begin position="161"/>
        <end position="182"/>
    </location>
</feature>
<dbReference type="RefSeq" id="WP_317561440.1">
    <property type="nucleotide sequence ID" value="NZ_JAWLIP010000005.1"/>
</dbReference>
<evidence type="ECO:0000256" key="1">
    <source>
        <dbReference type="SAM" id="MobiDB-lite"/>
    </source>
</evidence>
<organism evidence="3 4">
    <name type="scientific">Nitratireductor aquimarinus</name>
    <dbReference type="NCBI Taxonomy" id="889300"/>
    <lineage>
        <taxon>Bacteria</taxon>
        <taxon>Pseudomonadati</taxon>
        <taxon>Pseudomonadota</taxon>
        <taxon>Alphaproteobacteria</taxon>
        <taxon>Hyphomicrobiales</taxon>
        <taxon>Phyllobacteriaceae</taxon>
        <taxon>Nitratireductor</taxon>
    </lineage>
</organism>
<feature type="compositionally biased region" description="Low complexity" evidence="1">
    <location>
        <begin position="97"/>
        <end position="107"/>
    </location>
</feature>
<reference evidence="3 4" key="1">
    <citation type="submission" date="2023-10" db="EMBL/GenBank/DDBJ databases">
        <authorList>
            <person name="Venkata Ramana C."/>
            <person name="Sasikala C."/>
            <person name="Dhurka M."/>
        </authorList>
    </citation>
    <scope>NUCLEOTIDE SEQUENCE [LARGE SCALE GENOMIC DNA]</scope>
    <source>
        <strain evidence="3 4">KCTC 32151</strain>
    </source>
</reference>
<accession>A0ABU4ALB3</accession>
<evidence type="ECO:0000256" key="2">
    <source>
        <dbReference type="SAM" id="Phobius"/>
    </source>
</evidence>
<gene>
    <name evidence="3" type="ORF">R2G56_12140</name>
</gene>
<keyword evidence="2" id="KW-0472">Membrane</keyword>
<keyword evidence="2" id="KW-1133">Transmembrane helix</keyword>
<dbReference type="EMBL" id="JAWLIP010000005">
    <property type="protein sequence ID" value="MDV6227038.1"/>
    <property type="molecule type" value="Genomic_DNA"/>
</dbReference>
<dbReference type="Proteomes" id="UP001185659">
    <property type="component" value="Unassembled WGS sequence"/>
</dbReference>
<protein>
    <submittedName>
        <fullName evidence="3">Uncharacterized protein</fullName>
    </submittedName>
</protein>
<comment type="caution">
    <text evidence="3">The sequence shown here is derived from an EMBL/GenBank/DDBJ whole genome shotgun (WGS) entry which is preliminary data.</text>
</comment>
<name>A0ABU4ALB3_9HYPH</name>
<proteinExistence type="predicted"/>